<dbReference type="PANTHER" id="PTHR43133">
    <property type="entry name" value="RNA POLYMERASE ECF-TYPE SIGMA FACTO"/>
    <property type="match status" value="1"/>
</dbReference>
<evidence type="ECO:0000256" key="1">
    <source>
        <dbReference type="ARBA" id="ARBA00010641"/>
    </source>
</evidence>
<evidence type="ECO:0000256" key="5">
    <source>
        <dbReference type="ARBA" id="ARBA00023163"/>
    </source>
</evidence>
<evidence type="ECO:0000256" key="3">
    <source>
        <dbReference type="ARBA" id="ARBA00023082"/>
    </source>
</evidence>
<proteinExistence type="inferred from homology"/>
<protein>
    <submittedName>
        <fullName evidence="8">RNA polymerase ECF-type sigma factor</fullName>
    </submittedName>
</protein>
<evidence type="ECO:0000313" key="9">
    <source>
        <dbReference type="Proteomes" id="UP000027100"/>
    </source>
</evidence>
<dbReference type="GO" id="GO:0003677">
    <property type="term" value="F:DNA binding"/>
    <property type="evidence" value="ECO:0007669"/>
    <property type="project" value="UniProtKB-KW"/>
</dbReference>
<dbReference type="AlphaFoldDB" id="A0A062VHS8"/>
<dbReference type="SUPFAM" id="SSF88946">
    <property type="entry name" value="Sigma2 domain of RNA polymerase sigma factors"/>
    <property type="match status" value="1"/>
</dbReference>
<dbReference type="STRING" id="1280954.HPO_07647"/>
<dbReference type="InterPro" id="IPR013324">
    <property type="entry name" value="RNA_pol_sigma_r3/r4-like"/>
</dbReference>
<keyword evidence="9" id="KW-1185">Reference proteome</keyword>
<dbReference type="Gene3D" id="1.10.10.10">
    <property type="entry name" value="Winged helix-like DNA-binding domain superfamily/Winged helix DNA-binding domain"/>
    <property type="match status" value="1"/>
</dbReference>
<keyword evidence="4" id="KW-0238">DNA-binding</keyword>
<evidence type="ECO:0000313" key="8">
    <source>
        <dbReference type="EMBL" id="KCZ99083.1"/>
    </source>
</evidence>
<keyword evidence="5" id="KW-0804">Transcription</keyword>
<dbReference type="SUPFAM" id="SSF88659">
    <property type="entry name" value="Sigma3 and sigma4 domains of RNA polymerase sigma factors"/>
    <property type="match status" value="1"/>
</dbReference>
<dbReference type="Gene3D" id="1.10.1740.10">
    <property type="match status" value="1"/>
</dbReference>
<dbReference type="InterPro" id="IPR036388">
    <property type="entry name" value="WH-like_DNA-bd_sf"/>
</dbReference>
<dbReference type="CDD" id="cd06171">
    <property type="entry name" value="Sigma70_r4"/>
    <property type="match status" value="1"/>
</dbReference>
<evidence type="ECO:0000256" key="2">
    <source>
        <dbReference type="ARBA" id="ARBA00023015"/>
    </source>
</evidence>
<dbReference type="InterPro" id="IPR013249">
    <property type="entry name" value="RNA_pol_sigma70_r4_t2"/>
</dbReference>
<evidence type="ECO:0000256" key="4">
    <source>
        <dbReference type="ARBA" id="ARBA00023125"/>
    </source>
</evidence>
<dbReference type="GO" id="GO:0006352">
    <property type="term" value="P:DNA-templated transcription initiation"/>
    <property type="evidence" value="ECO:0007669"/>
    <property type="project" value="InterPro"/>
</dbReference>
<feature type="domain" description="RNA polymerase sigma factor 70 region 4 type 2" evidence="7">
    <location>
        <begin position="79"/>
        <end position="131"/>
    </location>
</feature>
<organism evidence="8 9">
    <name type="scientific">Hyphomonas polymorpha PS728</name>
    <dbReference type="NCBI Taxonomy" id="1280954"/>
    <lineage>
        <taxon>Bacteria</taxon>
        <taxon>Pseudomonadati</taxon>
        <taxon>Pseudomonadota</taxon>
        <taxon>Alphaproteobacteria</taxon>
        <taxon>Hyphomonadales</taxon>
        <taxon>Hyphomonadaceae</taxon>
        <taxon>Hyphomonas</taxon>
    </lineage>
</organism>
<dbReference type="InterPro" id="IPR014284">
    <property type="entry name" value="RNA_pol_sigma-70_dom"/>
</dbReference>
<dbReference type="PRINTS" id="PR00038">
    <property type="entry name" value="HTHLUXR"/>
</dbReference>
<dbReference type="NCBIfam" id="TIGR02937">
    <property type="entry name" value="sigma70-ECF"/>
    <property type="match status" value="1"/>
</dbReference>
<evidence type="ECO:0000259" key="7">
    <source>
        <dbReference type="Pfam" id="PF08281"/>
    </source>
</evidence>
<sequence>MTADDIIQETYARLTRLASIEHIRDPRAYVFRTAYSILLQEIRQNRVVSIESIESLEELDLVSQEPSPDRVLEMTQEMRILSKAINSMPKKCRIVFVLRKVHGYSQREIAEQLGISENTVETHLARGVKKLMDFYQSSGIEPPAASDRLNSGEIRNGKRREVRGHR</sequence>
<dbReference type="Proteomes" id="UP000027100">
    <property type="component" value="Unassembled WGS sequence"/>
</dbReference>
<comment type="caution">
    <text evidence="8">The sequence shown here is derived from an EMBL/GenBank/DDBJ whole genome shotgun (WGS) entry which is preliminary data.</text>
</comment>
<dbReference type="InterPro" id="IPR013325">
    <property type="entry name" value="RNA_pol_sigma_r2"/>
</dbReference>
<keyword evidence="2" id="KW-0805">Transcription regulation</keyword>
<dbReference type="InterPro" id="IPR000792">
    <property type="entry name" value="Tscrpt_reg_LuxR_C"/>
</dbReference>
<reference evidence="8 9" key="1">
    <citation type="journal article" date="2014" name="Antonie Van Leeuwenhoek">
        <title>Hyphomonas beringensis sp. nov. and Hyphomonas chukchiensis sp. nov., isolated from surface seawater of the Bering Sea and Chukchi Sea.</title>
        <authorList>
            <person name="Li C."/>
            <person name="Lai Q."/>
            <person name="Li G."/>
            <person name="Dong C."/>
            <person name="Wang J."/>
            <person name="Liao Y."/>
            <person name="Shao Z."/>
        </authorList>
    </citation>
    <scope>NUCLEOTIDE SEQUENCE [LARGE SCALE GENOMIC DNA]</scope>
    <source>
        <strain evidence="8 9">PS728</strain>
    </source>
</reference>
<comment type="similarity">
    <text evidence="1">Belongs to the sigma-70 factor family. ECF subfamily.</text>
</comment>
<name>A0A062VHS8_9PROT</name>
<dbReference type="EMBL" id="ARYM01000007">
    <property type="protein sequence ID" value="KCZ99083.1"/>
    <property type="molecule type" value="Genomic_DNA"/>
</dbReference>
<dbReference type="PANTHER" id="PTHR43133:SF8">
    <property type="entry name" value="RNA POLYMERASE SIGMA FACTOR HI_1459-RELATED"/>
    <property type="match status" value="1"/>
</dbReference>
<accession>A0A062VHS8</accession>
<dbReference type="GO" id="GO:0016987">
    <property type="term" value="F:sigma factor activity"/>
    <property type="evidence" value="ECO:0007669"/>
    <property type="project" value="UniProtKB-KW"/>
</dbReference>
<evidence type="ECO:0000256" key="6">
    <source>
        <dbReference type="SAM" id="MobiDB-lite"/>
    </source>
</evidence>
<feature type="compositionally biased region" description="Basic residues" evidence="6">
    <location>
        <begin position="157"/>
        <end position="166"/>
    </location>
</feature>
<dbReference type="eggNOG" id="COG1595">
    <property type="taxonomic scope" value="Bacteria"/>
</dbReference>
<dbReference type="Pfam" id="PF08281">
    <property type="entry name" value="Sigma70_r4_2"/>
    <property type="match status" value="1"/>
</dbReference>
<dbReference type="InterPro" id="IPR039425">
    <property type="entry name" value="RNA_pol_sigma-70-like"/>
</dbReference>
<keyword evidence="3" id="KW-0731">Sigma factor</keyword>
<gene>
    <name evidence="8" type="ORF">HPO_07647</name>
</gene>
<feature type="region of interest" description="Disordered" evidence="6">
    <location>
        <begin position="142"/>
        <end position="166"/>
    </location>
</feature>